<dbReference type="RefSeq" id="XP_046054195.1">
    <property type="nucleotide sequence ID" value="XM_046198870.1"/>
</dbReference>
<dbReference type="OrthoDB" id="2993351at2759"/>
<dbReference type="EMBL" id="JAGMUX010000003">
    <property type="protein sequence ID" value="KAH7265460.1"/>
    <property type="molecule type" value="Genomic_DNA"/>
</dbReference>
<comment type="caution">
    <text evidence="1">The sequence shown here is derived from an EMBL/GenBank/DDBJ whole genome shotgun (WGS) entry which is preliminary data.</text>
</comment>
<dbReference type="AlphaFoldDB" id="A0A9P9HXQ8"/>
<protein>
    <recommendedName>
        <fullName evidence="3">DUF3669 domain-containing protein</fullName>
    </recommendedName>
</protein>
<organism evidence="1 2">
    <name type="scientific">Fusarium redolens</name>
    <dbReference type="NCBI Taxonomy" id="48865"/>
    <lineage>
        <taxon>Eukaryota</taxon>
        <taxon>Fungi</taxon>
        <taxon>Dikarya</taxon>
        <taxon>Ascomycota</taxon>
        <taxon>Pezizomycotina</taxon>
        <taxon>Sordariomycetes</taxon>
        <taxon>Hypocreomycetidae</taxon>
        <taxon>Hypocreales</taxon>
        <taxon>Nectriaceae</taxon>
        <taxon>Fusarium</taxon>
        <taxon>Fusarium redolens species complex</taxon>
    </lineage>
</organism>
<dbReference type="GeneID" id="70228824"/>
<evidence type="ECO:0000313" key="1">
    <source>
        <dbReference type="EMBL" id="KAH7265460.1"/>
    </source>
</evidence>
<evidence type="ECO:0000313" key="2">
    <source>
        <dbReference type="Proteomes" id="UP000720189"/>
    </source>
</evidence>
<proteinExistence type="predicted"/>
<reference evidence="1" key="1">
    <citation type="journal article" date="2021" name="Nat. Commun.">
        <title>Genetic determinants of endophytism in the Arabidopsis root mycobiome.</title>
        <authorList>
            <person name="Mesny F."/>
            <person name="Miyauchi S."/>
            <person name="Thiergart T."/>
            <person name="Pickel B."/>
            <person name="Atanasova L."/>
            <person name="Karlsson M."/>
            <person name="Huettel B."/>
            <person name="Barry K.W."/>
            <person name="Haridas S."/>
            <person name="Chen C."/>
            <person name="Bauer D."/>
            <person name="Andreopoulos W."/>
            <person name="Pangilinan J."/>
            <person name="LaButti K."/>
            <person name="Riley R."/>
            <person name="Lipzen A."/>
            <person name="Clum A."/>
            <person name="Drula E."/>
            <person name="Henrissat B."/>
            <person name="Kohler A."/>
            <person name="Grigoriev I.V."/>
            <person name="Martin F.M."/>
            <person name="Hacquard S."/>
        </authorList>
    </citation>
    <scope>NUCLEOTIDE SEQUENCE</scope>
    <source>
        <strain evidence="1">MPI-CAGE-AT-0023</strain>
    </source>
</reference>
<dbReference type="Proteomes" id="UP000720189">
    <property type="component" value="Unassembled WGS sequence"/>
</dbReference>
<accession>A0A9P9HXQ8</accession>
<evidence type="ECO:0008006" key="3">
    <source>
        <dbReference type="Google" id="ProtNLM"/>
    </source>
</evidence>
<name>A0A9P9HXQ8_FUSRE</name>
<keyword evidence="2" id="KW-1185">Reference proteome</keyword>
<sequence length="416" mass="47701">MGDERDTPDNTMELTSKNRLPHVVTLSTPVTNTTDKQNRDGEYTLSTEWDCPLDKLASYTGGIYWINWTLRSPAEYQVTKLPSNKDTNIHTVQVGCRKYAAKISSSPKDIAKEMQNHISVLWKMRLSWDVATRDFYELPDDDASQTSAKARHRPKLYDGPSMLSIPDFESEIIQRDHEGQDLATTGYVTEFIPPMHPVHVRALVDTSLDLNIRESVKNDSNLSNVRFRVHLGKTSTPEEATSTRLLSRPVYLDQLMREADGPLETWCEQMGIALAILHWDCRLDATGVKFYLAPDERKRVRLWMTNFGDCKPLQPGQDETQAMAKAVYNNSAWPRSPSSRNHAVLEQYDQAMCAYKSFTIAYALASERILAQDSTEYIKDYPIRFIRKLTHMTPAIDKFQDKLKAMNLNLWRKKET</sequence>
<dbReference type="PANTHER" id="PTHR40780">
    <property type="entry name" value="DUF3669 DOMAIN-CONTAINING PROTEIN"/>
    <property type="match status" value="1"/>
</dbReference>
<gene>
    <name evidence="1" type="ORF">BKA55DRAFT_685927</name>
</gene>
<dbReference type="PANTHER" id="PTHR40780:SF2">
    <property type="entry name" value="DUF3669 DOMAIN-CONTAINING PROTEIN"/>
    <property type="match status" value="1"/>
</dbReference>